<keyword evidence="5 9" id="KW-0592">Phosphate transport</keyword>
<keyword evidence="4 9" id="KW-0813">Transport</keyword>
<sequence length="398" mass="39786">MVDAGTLALVAIALAASFFAAWTIGAGSTGATPFAPAVGANAITTMRAALVVGLLSFAGAVLQGAAVTETVGRGLVTDITLSPLAATVALTIAAVYIAAGVFKGYPIATAFAITGSVVGVGLAMGGGPAWGRYAEIGLYWLLTPVFVAPASYVTTKLLRSERTSELYVLAALAGVVGVVIANMEFLLLGPPGEQASIAGSVAAGLPGGPTVGTAAVTVGIAGILALVVGRAVAYDPVAAQRWFLLALGALVAFTAGGGKVGLAVGPLLPLLDGLVAGDAITPTLVFGGIGMLLGAWMVSARMIKALSQDYSSLGPRRSVGVLIPSFVIAQIGIFYGIPMSFNEIFISAILGTGYAVGSEAVSHKKMAYTALAWIGSLVFSLFVGYGVYWGISSVLGVA</sequence>
<feature type="transmembrane region" description="Helical" evidence="9">
    <location>
        <begin position="242"/>
        <end position="267"/>
    </location>
</feature>
<dbReference type="EMBL" id="CP025066">
    <property type="protein sequence ID" value="AUX09940.1"/>
    <property type="molecule type" value="Genomic_DNA"/>
</dbReference>
<feature type="transmembrane region" description="Helical" evidence="9">
    <location>
        <begin position="279"/>
        <end position="298"/>
    </location>
</feature>
<dbReference type="Pfam" id="PF01384">
    <property type="entry name" value="PHO4"/>
    <property type="match status" value="1"/>
</dbReference>
<dbReference type="GO" id="GO:0005315">
    <property type="term" value="F:phosphate transmembrane transporter activity"/>
    <property type="evidence" value="ECO:0007669"/>
    <property type="project" value="InterPro"/>
</dbReference>
<dbReference type="GeneID" id="37878675"/>
<keyword evidence="11" id="KW-1185">Reference proteome</keyword>
<gene>
    <name evidence="10" type="primary">pitA</name>
    <name evidence="10" type="ORF">AArcSl_2318</name>
</gene>
<evidence type="ECO:0000256" key="7">
    <source>
        <dbReference type="ARBA" id="ARBA00022989"/>
    </source>
</evidence>
<protein>
    <recommendedName>
        <fullName evidence="9">Phosphate transporter</fullName>
    </recommendedName>
</protein>
<feature type="transmembrane region" description="Helical" evidence="9">
    <location>
        <begin position="319"/>
        <end position="338"/>
    </location>
</feature>
<feature type="transmembrane region" description="Helical" evidence="9">
    <location>
        <begin position="79"/>
        <end position="98"/>
    </location>
</feature>
<reference evidence="11" key="1">
    <citation type="submission" date="2017-11" db="EMBL/GenBank/DDBJ databases">
        <title>Phenotypic and genomic properties of facultatively anaerobic sulfur-reducing natronoarchaea from hypersaline soda lakes.</title>
        <authorList>
            <person name="Sorokin D.Y."/>
            <person name="Kublanov I.V."/>
            <person name="Roman P."/>
            <person name="Sinninghe Damste J.S."/>
            <person name="Golyshin P.N."/>
            <person name="Rojo D."/>
            <person name="Ciordia S."/>
            <person name="Mena M.D.C."/>
            <person name="Ferrer M."/>
            <person name="Messina E."/>
            <person name="Smedile F."/>
            <person name="La Spada G."/>
            <person name="La Cono V."/>
            <person name="Yakimov M.M."/>
        </authorList>
    </citation>
    <scope>NUCLEOTIDE SEQUENCE [LARGE SCALE GENOMIC DNA]</scope>
    <source>
        <strain evidence="11">AArc-Sl</strain>
    </source>
</reference>
<dbReference type="GO" id="GO:0016020">
    <property type="term" value="C:membrane"/>
    <property type="evidence" value="ECO:0007669"/>
    <property type="project" value="UniProtKB-SubCell"/>
</dbReference>
<evidence type="ECO:0000256" key="5">
    <source>
        <dbReference type="ARBA" id="ARBA00022592"/>
    </source>
</evidence>
<name>A0A343TLG8_9EURY</name>
<dbReference type="GO" id="GO:0035435">
    <property type="term" value="P:phosphate ion transmembrane transport"/>
    <property type="evidence" value="ECO:0007669"/>
    <property type="project" value="TreeGrafter"/>
</dbReference>
<comment type="function">
    <text evidence="1">Potential transporter for phosphate.</text>
</comment>
<proteinExistence type="inferred from homology"/>
<evidence type="ECO:0000256" key="1">
    <source>
        <dbReference type="ARBA" id="ARBA00001981"/>
    </source>
</evidence>
<comment type="similarity">
    <text evidence="3 9">Belongs to the inorganic phosphate transporter (PiT) (TC 2.A.20) family.</text>
</comment>
<keyword evidence="6 9" id="KW-0812">Transmembrane</keyword>
<feature type="transmembrane region" description="Helical" evidence="9">
    <location>
        <begin position="344"/>
        <end position="361"/>
    </location>
</feature>
<evidence type="ECO:0000313" key="10">
    <source>
        <dbReference type="EMBL" id="AUX09940.1"/>
    </source>
</evidence>
<dbReference type="AlphaFoldDB" id="A0A343TLG8"/>
<dbReference type="RefSeq" id="WP_119819342.1">
    <property type="nucleotide sequence ID" value="NZ_CP025066.1"/>
</dbReference>
<feature type="transmembrane region" description="Helical" evidence="9">
    <location>
        <begin position="6"/>
        <end position="27"/>
    </location>
</feature>
<keyword evidence="7 9" id="KW-1133">Transmembrane helix</keyword>
<evidence type="ECO:0000256" key="2">
    <source>
        <dbReference type="ARBA" id="ARBA00004141"/>
    </source>
</evidence>
<feature type="transmembrane region" description="Helical" evidence="9">
    <location>
        <begin position="166"/>
        <end position="188"/>
    </location>
</feature>
<comment type="subcellular location">
    <subcellularLocation>
        <location evidence="2 9">Membrane</location>
        <topology evidence="2 9">Multi-pass membrane protein</topology>
    </subcellularLocation>
</comment>
<feature type="transmembrane region" description="Helical" evidence="9">
    <location>
        <begin position="105"/>
        <end position="124"/>
    </location>
</feature>
<dbReference type="PANTHER" id="PTHR11101:SF80">
    <property type="entry name" value="PHOSPHATE TRANSPORTER"/>
    <property type="match status" value="1"/>
</dbReference>
<feature type="transmembrane region" description="Helical" evidence="9">
    <location>
        <begin position="208"/>
        <end position="230"/>
    </location>
</feature>
<evidence type="ECO:0000313" key="11">
    <source>
        <dbReference type="Proteomes" id="UP000263012"/>
    </source>
</evidence>
<feature type="transmembrane region" description="Helical" evidence="9">
    <location>
        <begin position="48"/>
        <end position="67"/>
    </location>
</feature>
<evidence type="ECO:0000256" key="3">
    <source>
        <dbReference type="ARBA" id="ARBA00009916"/>
    </source>
</evidence>
<evidence type="ECO:0000256" key="8">
    <source>
        <dbReference type="ARBA" id="ARBA00023136"/>
    </source>
</evidence>
<evidence type="ECO:0000256" key="9">
    <source>
        <dbReference type="RuleBase" id="RU363058"/>
    </source>
</evidence>
<dbReference type="PANTHER" id="PTHR11101">
    <property type="entry name" value="PHOSPHATE TRANSPORTER"/>
    <property type="match status" value="1"/>
</dbReference>
<feature type="transmembrane region" description="Helical" evidence="9">
    <location>
        <begin position="136"/>
        <end position="154"/>
    </location>
</feature>
<evidence type="ECO:0000256" key="4">
    <source>
        <dbReference type="ARBA" id="ARBA00022448"/>
    </source>
</evidence>
<dbReference type="OrthoDB" id="341862at2157"/>
<organism evidence="10 11">
    <name type="scientific">Halalkaliarchaeum desulfuricum</name>
    <dbReference type="NCBI Taxonomy" id="2055893"/>
    <lineage>
        <taxon>Archaea</taxon>
        <taxon>Methanobacteriati</taxon>
        <taxon>Methanobacteriota</taxon>
        <taxon>Stenosarchaea group</taxon>
        <taxon>Halobacteria</taxon>
        <taxon>Halobacteriales</taxon>
        <taxon>Haloferacaceae</taxon>
        <taxon>Halalkaliarchaeum</taxon>
    </lineage>
</organism>
<evidence type="ECO:0000256" key="6">
    <source>
        <dbReference type="ARBA" id="ARBA00022692"/>
    </source>
</evidence>
<dbReference type="KEGG" id="hdf:AArcSl_2318"/>
<accession>A0A343TLG8</accession>
<keyword evidence="8 9" id="KW-0472">Membrane</keyword>
<dbReference type="InterPro" id="IPR001204">
    <property type="entry name" value="Phos_transporter"/>
</dbReference>
<feature type="transmembrane region" description="Helical" evidence="9">
    <location>
        <begin position="368"/>
        <end position="391"/>
    </location>
</feature>
<dbReference type="Proteomes" id="UP000263012">
    <property type="component" value="Chromosome"/>
</dbReference>